<name>A0A7N0T8W8_KALFE</name>
<accession>A0A7N0T8W8</accession>
<evidence type="ECO:0000313" key="1">
    <source>
        <dbReference type="EnsemblPlants" id="Kaladp0027s0021.1.v1.1"/>
    </source>
</evidence>
<keyword evidence="2" id="KW-1185">Reference proteome</keyword>
<dbReference type="OMA" id="ACKIDAS"/>
<dbReference type="PANTHER" id="PTHR35099">
    <property type="entry name" value="OS02G0182700 PROTEIN"/>
    <property type="match status" value="1"/>
</dbReference>
<reference evidence="1" key="1">
    <citation type="submission" date="2021-01" db="UniProtKB">
        <authorList>
            <consortium name="EnsemblPlants"/>
        </authorList>
    </citation>
    <scope>IDENTIFICATION</scope>
</reference>
<sequence>MPIDEWTTAAVADDAQVADLLLRLKRSRETWHATTSTYSKAAVASASTSGGLASFRWGRRRARSRPGATRFIMNKEYKERATRSPTTPLSWSGGAGTSVSVSGNGVADGYEASSMMCDRSYASRSKTSANDVANSTKAKRKKTYIELKEEEGSLLQERQNLKRDLATMHLTLTDQRMTNESLKRIKTMNVQCRRIATSAVAENRFVDVPTQTKTSTTEGGSPLTFPPHETSIEIPTVRPPSCSYHDVPAAKHRESFMLPDLNMLPSIDEEPF</sequence>
<dbReference type="Proteomes" id="UP000594263">
    <property type="component" value="Unplaced"/>
</dbReference>
<protein>
    <submittedName>
        <fullName evidence="1">Uncharacterized protein</fullName>
    </submittedName>
</protein>
<proteinExistence type="predicted"/>
<dbReference type="PANTHER" id="PTHR35099:SF2">
    <property type="entry name" value="OS02G0182700 PROTEIN"/>
    <property type="match status" value="1"/>
</dbReference>
<organism evidence="1 2">
    <name type="scientific">Kalanchoe fedtschenkoi</name>
    <name type="common">Lavender scallops</name>
    <name type="synonym">South American air plant</name>
    <dbReference type="NCBI Taxonomy" id="63787"/>
    <lineage>
        <taxon>Eukaryota</taxon>
        <taxon>Viridiplantae</taxon>
        <taxon>Streptophyta</taxon>
        <taxon>Embryophyta</taxon>
        <taxon>Tracheophyta</taxon>
        <taxon>Spermatophyta</taxon>
        <taxon>Magnoliopsida</taxon>
        <taxon>eudicotyledons</taxon>
        <taxon>Gunneridae</taxon>
        <taxon>Pentapetalae</taxon>
        <taxon>Saxifragales</taxon>
        <taxon>Crassulaceae</taxon>
        <taxon>Kalanchoe</taxon>
    </lineage>
</organism>
<dbReference type="AlphaFoldDB" id="A0A7N0T8W8"/>
<dbReference type="Gramene" id="Kaladp0027s0021.1.v1.1">
    <property type="protein sequence ID" value="Kaladp0027s0021.1.v1.1"/>
    <property type="gene ID" value="Kaladp0027s0021.v1.1"/>
</dbReference>
<evidence type="ECO:0000313" key="2">
    <source>
        <dbReference type="Proteomes" id="UP000594263"/>
    </source>
</evidence>
<dbReference type="EnsemblPlants" id="Kaladp0027s0021.1.v1.1">
    <property type="protein sequence ID" value="Kaladp0027s0021.1.v1.1"/>
    <property type="gene ID" value="Kaladp0027s0021.v1.1"/>
</dbReference>